<keyword evidence="3" id="KW-1185">Reference proteome</keyword>
<keyword evidence="1" id="KW-0812">Transmembrane</keyword>
<dbReference type="RefSeq" id="WP_167661333.1">
    <property type="nucleotide sequence ID" value="NZ_JAATIZ010000003.1"/>
</dbReference>
<proteinExistence type="predicted"/>
<evidence type="ECO:0000313" key="3">
    <source>
        <dbReference type="Proteomes" id="UP000783934"/>
    </source>
</evidence>
<reference evidence="2 3" key="1">
    <citation type="submission" date="2020-03" db="EMBL/GenBank/DDBJ databases">
        <title>Genomic Encyclopedia of Type Strains, Phase IV (KMG-IV): sequencing the most valuable type-strain genomes for metagenomic binning, comparative biology and taxonomic classification.</title>
        <authorList>
            <person name="Goeker M."/>
        </authorList>
    </citation>
    <scope>NUCLEOTIDE SEQUENCE [LARGE SCALE GENOMIC DNA]</scope>
    <source>
        <strain evidence="2 3">DSM 26613</strain>
    </source>
</reference>
<keyword evidence="1" id="KW-0472">Membrane</keyword>
<dbReference type="EMBL" id="JAATIZ010000003">
    <property type="protein sequence ID" value="NJB65263.1"/>
    <property type="molecule type" value="Genomic_DNA"/>
</dbReference>
<name>A0ABX0WR79_9BURK</name>
<feature type="transmembrane region" description="Helical" evidence="1">
    <location>
        <begin position="20"/>
        <end position="44"/>
    </location>
</feature>
<gene>
    <name evidence="2" type="ORF">GGR41_001512</name>
</gene>
<dbReference type="Gene3D" id="1.10.287.70">
    <property type="match status" value="1"/>
</dbReference>
<dbReference type="SUPFAM" id="SSF81324">
    <property type="entry name" value="Voltage-gated potassium channels"/>
    <property type="match status" value="1"/>
</dbReference>
<evidence type="ECO:0000313" key="2">
    <source>
        <dbReference type="EMBL" id="NJB65263.1"/>
    </source>
</evidence>
<keyword evidence="1" id="KW-1133">Transmembrane helix</keyword>
<sequence length="115" mass="12817">MYESKQEAPISTKAFMMRCFWHIAAAFLISFITIVIGALGHMYFESIHFHDALLNSSMIMGGMGTAFHPESYGGKLFFAFYGLFVGVLFAALIGVVAAPLIHRIVHKMHLDDETD</sequence>
<dbReference type="Proteomes" id="UP000783934">
    <property type="component" value="Unassembled WGS sequence"/>
</dbReference>
<organism evidence="2 3">
    <name type="scientific">Paenalcaligenes hominis</name>
    <dbReference type="NCBI Taxonomy" id="643674"/>
    <lineage>
        <taxon>Bacteria</taxon>
        <taxon>Pseudomonadati</taxon>
        <taxon>Pseudomonadota</taxon>
        <taxon>Betaproteobacteria</taxon>
        <taxon>Burkholderiales</taxon>
        <taxon>Alcaligenaceae</taxon>
        <taxon>Paenalcaligenes</taxon>
    </lineage>
</organism>
<comment type="caution">
    <text evidence="2">The sequence shown here is derived from an EMBL/GenBank/DDBJ whole genome shotgun (WGS) entry which is preliminary data.</text>
</comment>
<feature type="transmembrane region" description="Helical" evidence="1">
    <location>
        <begin position="78"/>
        <end position="101"/>
    </location>
</feature>
<protein>
    <submittedName>
        <fullName evidence="2">ABC-type uncharacterized transport system permease subunit</fullName>
    </submittedName>
</protein>
<accession>A0ABX0WR79</accession>
<evidence type="ECO:0000256" key="1">
    <source>
        <dbReference type="SAM" id="Phobius"/>
    </source>
</evidence>